<name>A0A8S5SGQ1_9CAUD</name>
<proteinExistence type="predicted"/>
<protein>
    <submittedName>
        <fullName evidence="1">Uncharacterized protein</fullName>
    </submittedName>
</protein>
<reference evidence="1" key="1">
    <citation type="journal article" date="2021" name="Proc. Natl. Acad. Sci. U.S.A.">
        <title>A Catalog of Tens of Thousands of Viruses from Human Metagenomes Reveals Hidden Associations with Chronic Diseases.</title>
        <authorList>
            <person name="Tisza M.J."/>
            <person name="Buck C.B."/>
        </authorList>
    </citation>
    <scope>NUCLEOTIDE SEQUENCE</scope>
    <source>
        <strain evidence="1">CtzyE57</strain>
    </source>
</reference>
<accession>A0A8S5SGQ1</accession>
<evidence type="ECO:0000313" key="1">
    <source>
        <dbReference type="EMBL" id="DAF50104.1"/>
    </source>
</evidence>
<dbReference type="EMBL" id="BK032592">
    <property type="protein sequence ID" value="DAF50104.1"/>
    <property type="molecule type" value="Genomic_DNA"/>
</dbReference>
<sequence>MQKYRFLLDIPTFCEYNVPVQQITHKKRWKRRQRA</sequence>
<organism evidence="1">
    <name type="scientific">Siphoviridae sp. ctzyE57</name>
    <dbReference type="NCBI Taxonomy" id="2827982"/>
    <lineage>
        <taxon>Viruses</taxon>
        <taxon>Duplodnaviria</taxon>
        <taxon>Heunggongvirae</taxon>
        <taxon>Uroviricota</taxon>
        <taxon>Caudoviricetes</taxon>
    </lineage>
</organism>